<accession>A0A1W1VPN6</accession>
<dbReference type="Proteomes" id="UP000192731">
    <property type="component" value="Unassembled WGS sequence"/>
</dbReference>
<evidence type="ECO:0000313" key="2">
    <source>
        <dbReference type="EMBL" id="SMB95296.1"/>
    </source>
</evidence>
<keyword evidence="1" id="KW-1133">Transmembrane helix</keyword>
<evidence type="ECO:0000313" key="3">
    <source>
        <dbReference type="Proteomes" id="UP000192731"/>
    </source>
</evidence>
<feature type="transmembrane region" description="Helical" evidence="1">
    <location>
        <begin position="58"/>
        <end position="77"/>
    </location>
</feature>
<keyword evidence="1" id="KW-0812">Transmembrane</keyword>
<name>A0A1W1VPN6_DESTI</name>
<keyword evidence="1" id="KW-0472">Membrane</keyword>
<sequence length="83" mass="9799">MEKICTEKHRRVDECLALHTQRLNNHSERLDRMEVFSSRLEERLDGLIKQLGRLNSNMMWFMGLILGGIVSFFFYALQNGLIK</sequence>
<proteinExistence type="predicted"/>
<dbReference type="STRING" id="656914.SAMN00017405_0370"/>
<dbReference type="EMBL" id="FWWT01000022">
    <property type="protein sequence ID" value="SMB95296.1"/>
    <property type="molecule type" value="Genomic_DNA"/>
</dbReference>
<dbReference type="AlphaFoldDB" id="A0A1W1VPN6"/>
<reference evidence="2 3" key="1">
    <citation type="submission" date="2017-04" db="EMBL/GenBank/DDBJ databases">
        <authorList>
            <person name="Afonso C.L."/>
            <person name="Miller P.J."/>
            <person name="Scott M.A."/>
            <person name="Spackman E."/>
            <person name="Goraichik I."/>
            <person name="Dimitrov K.M."/>
            <person name="Suarez D.L."/>
            <person name="Swayne D.E."/>
        </authorList>
    </citation>
    <scope>NUCLEOTIDE SEQUENCE [LARGE SCALE GENOMIC DNA]</scope>
    <source>
        <strain evidence="2 3">DSM 11270</strain>
    </source>
</reference>
<protein>
    <submittedName>
        <fullName evidence="2">Haemolysin XhlA</fullName>
    </submittedName>
</protein>
<dbReference type="Pfam" id="PF10779">
    <property type="entry name" value="XhlA"/>
    <property type="match status" value="1"/>
</dbReference>
<organism evidence="2 3">
    <name type="scientific">Desulfonispora thiosulfatigenes DSM 11270</name>
    <dbReference type="NCBI Taxonomy" id="656914"/>
    <lineage>
        <taxon>Bacteria</taxon>
        <taxon>Bacillati</taxon>
        <taxon>Bacillota</taxon>
        <taxon>Clostridia</taxon>
        <taxon>Eubacteriales</taxon>
        <taxon>Peptococcaceae</taxon>
        <taxon>Desulfonispora</taxon>
    </lineage>
</organism>
<dbReference type="InterPro" id="IPR019715">
    <property type="entry name" value="Haemolysin_XhlA"/>
</dbReference>
<evidence type="ECO:0000256" key="1">
    <source>
        <dbReference type="SAM" id="Phobius"/>
    </source>
</evidence>
<gene>
    <name evidence="2" type="ORF">SAMN00017405_0370</name>
</gene>
<keyword evidence="3" id="KW-1185">Reference proteome</keyword>